<feature type="compositionally biased region" description="Gly residues" evidence="1">
    <location>
        <begin position="74"/>
        <end position="90"/>
    </location>
</feature>
<evidence type="ECO:0000313" key="3">
    <source>
        <dbReference type="Proteomes" id="UP001357485"/>
    </source>
</evidence>
<name>A0ABR0K444_9PEZI</name>
<evidence type="ECO:0000256" key="1">
    <source>
        <dbReference type="SAM" id="MobiDB-lite"/>
    </source>
</evidence>
<dbReference type="Proteomes" id="UP001357485">
    <property type="component" value="Unassembled WGS sequence"/>
</dbReference>
<accession>A0ABR0K444</accession>
<feature type="non-terminal residue" evidence="2">
    <location>
        <position position="90"/>
    </location>
</feature>
<protein>
    <submittedName>
        <fullName evidence="2">Uncharacterized protein</fullName>
    </submittedName>
</protein>
<feature type="compositionally biased region" description="Basic residues" evidence="1">
    <location>
        <begin position="31"/>
        <end position="45"/>
    </location>
</feature>
<feature type="region of interest" description="Disordered" evidence="1">
    <location>
        <begin position="1"/>
        <end position="55"/>
    </location>
</feature>
<evidence type="ECO:0000313" key="2">
    <source>
        <dbReference type="EMBL" id="KAK5083407.1"/>
    </source>
</evidence>
<keyword evidence="3" id="KW-1185">Reference proteome</keyword>
<reference evidence="2 3" key="1">
    <citation type="submission" date="2023-08" db="EMBL/GenBank/DDBJ databases">
        <title>Black Yeasts Isolated from many extreme environments.</title>
        <authorList>
            <person name="Coleine C."/>
            <person name="Stajich J.E."/>
            <person name="Selbmann L."/>
        </authorList>
    </citation>
    <scope>NUCLEOTIDE SEQUENCE [LARGE SCALE GENOMIC DNA]</scope>
    <source>
        <strain evidence="2 3">CCFEE 536</strain>
    </source>
</reference>
<feature type="region of interest" description="Disordered" evidence="1">
    <location>
        <begin position="67"/>
        <end position="90"/>
    </location>
</feature>
<organism evidence="2 3">
    <name type="scientific">Cryomyces antarcticus</name>
    <dbReference type="NCBI Taxonomy" id="329879"/>
    <lineage>
        <taxon>Eukaryota</taxon>
        <taxon>Fungi</taxon>
        <taxon>Dikarya</taxon>
        <taxon>Ascomycota</taxon>
        <taxon>Pezizomycotina</taxon>
        <taxon>Dothideomycetes</taxon>
        <taxon>Dothideomycetes incertae sedis</taxon>
        <taxon>Cryomyces</taxon>
    </lineage>
</organism>
<feature type="compositionally biased region" description="Basic and acidic residues" evidence="1">
    <location>
        <begin position="46"/>
        <end position="55"/>
    </location>
</feature>
<comment type="caution">
    <text evidence="2">The sequence shown here is derived from an EMBL/GenBank/DDBJ whole genome shotgun (WGS) entry which is preliminary data.</text>
</comment>
<proteinExistence type="predicted"/>
<dbReference type="EMBL" id="JAVRRA010026545">
    <property type="protein sequence ID" value="KAK5083407.1"/>
    <property type="molecule type" value="Genomic_DNA"/>
</dbReference>
<sequence>NRTLPLGPRAHHPARAHLAQRLARRSLDPGRRRRARARARRGRHRARDDVSERRADRVGAAAVCGLGPGARAQGAGGGAVCGGGAGRRGL</sequence>
<feature type="non-terminal residue" evidence="2">
    <location>
        <position position="1"/>
    </location>
</feature>
<gene>
    <name evidence="2" type="ORF">LTR16_008264</name>
</gene>